<evidence type="ECO:0000313" key="2">
    <source>
        <dbReference type="EMBL" id="VAW87911.1"/>
    </source>
</evidence>
<dbReference type="EMBL" id="UOFO01000135">
    <property type="protein sequence ID" value="VAW87911.1"/>
    <property type="molecule type" value="Genomic_DNA"/>
</dbReference>
<keyword evidence="1" id="KW-1133">Transmembrane helix</keyword>
<dbReference type="SUPFAM" id="SSF50630">
    <property type="entry name" value="Acid proteases"/>
    <property type="match status" value="1"/>
</dbReference>
<dbReference type="Gene3D" id="2.40.70.10">
    <property type="entry name" value="Acid Proteases"/>
    <property type="match status" value="1"/>
</dbReference>
<dbReference type="AlphaFoldDB" id="A0A3B0Z8P9"/>
<keyword evidence="2" id="KW-0378">Hydrolase</keyword>
<dbReference type="PROSITE" id="PS00141">
    <property type="entry name" value="ASP_PROTEASE"/>
    <property type="match status" value="1"/>
</dbReference>
<name>A0A3B0Z8P9_9ZZZZ</name>
<gene>
    <name evidence="2" type="ORF">MNBD_GAMMA16-642</name>
</gene>
<keyword evidence="2" id="KW-0645">Protease</keyword>
<protein>
    <submittedName>
        <fullName evidence="2">Aspartyl protease</fullName>
    </submittedName>
</protein>
<dbReference type="InterPro" id="IPR021109">
    <property type="entry name" value="Peptidase_aspartic_dom_sf"/>
</dbReference>
<dbReference type="Pfam" id="PF13975">
    <property type="entry name" value="gag-asp_proteas"/>
    <property type="match status" value="1"/>
</dbReference>
<dbReference type="GO" id="GO:0004190">
    <property type="term" value="F:aspartic-type endopeptidase activity"/>
    <property type="evidence" value="ECO:0007669"/>
    <property type="project" value="InterPro"/>
</dbReference>
<organism evidence="2">
    <name type="scientific">hydrothermal vent metagenome</name>
    <dbReference type="NCBI Taxonomy" id="652676"/>
    <lineage>
        <taxon>unclassified sequences</taxon>
        <taxon>metagenomes</taxon>
        <taxon>ecological metagenomes</taxon>
    </lineage>
</organism>
<dbReference type="CDD" id="cd05483">
    <property type="entry name" value="retropepsin_like_bacteria"/>
    <property type="match status" value="1"/>
</dbReference>
<keyword evidence="1" id="KW-0472">Membrane</keyword>
<dbReference type="InterPro" id="IPR034122">
    <property type="entry name" value="Retropepsin-like_bacterial"/>
</dbReference>
<dbReference type="InterPro" id="IPR011969">
    <property type="entry name" value="Clan_AA_Asp_peptidase_C"/>
</dbReference>
<proteinExistence type="predicted"/>
<evidence type="ECO:0000256" key="1">
    <source>
        <dbReference type="SAM" id="Phobius"/>
    </source>
</evidence>
<accession>A0A3B0Z8P9</accession>
<dbReference type="GO" id="GO:0006508">
    <property type="term" value="P:proteolysis"/>
    <property type="evidence" value="ECO:0007669"/>
    <property type="project" value="UniProtKB-KW"/>
</dbReference>
<dbReference type="InterPro" id="IPR001969">
    <property type="entry name" value="Aspartic_peptidase_AS"/>
</dbReference>
<keyword evidence="1" id="KW-0812">Transmembrane</keyword>
<feature type="transmembrane region" description="Helical" evidence="1">
    <location>
        <begin position="12"/>
        <end position="30"/>
    </location>
</feature>
<sequence length="167" mass="18846">MTNKNETKRLGTGMIITAWLMIFILFAWYFSRELDKQQNPNQNIQRDGTAEVVLQRNHFGHYVVTGEINGYEVEFMLDTGATDVAIGSVLAQELGLKKGRPRIYHTANGQVLGYLTRLDTVRIGNILINEVRGSINPGLKGQQVLLGMSFLKHLEFTQRGDTLILRP</sequence>
<reference evidence="2" key="1">
    <citation type="submission" date="2018-06" db="EMBL/GenBank/DDBJ databases">
        <authorList>
            <person name="Zhirakovskaya E."/>
        </authorList>
    </citation>
    <scope>NUCLEOTIDE SEQUENCE</scope>
</reference>
<dbReference type="NCBIfam" id="TIGR02281">
    <property type="entry name" value="clan_AA_DTGA"/>
    <property type="match status" value="1"/>
</dbReference>